<dbReference type="Pfam" id="PF00188">
    <property type="entry name" value="CAP"/>
    <property type="match status" value="1"/>
</dbReference>
<dbReference type="EMBL" id="SUNI01000001">
    <property type="protein sequence ID" value="TJZ93750.1"/>
    <property type="molecule type" value="Genomic_DNA"/>
</dbReference>
<evidence type="ECO:0000259" key="2">
    <source>
        <dbReference type="Pfam" id="PF00188"/>
    </source>
</evidence>
<dbReference type="SUPFAM" id="SSF55797">
    <property type="entry name" value="PR-1-like"/>
    <property type="match status" value="1"/>
</dbReference>
<protein>
    <submittedName>
        <fullName evidence="3">CAP domain-containing protein</fullName>
    </submittedName>
</protein>
<evidence type="ECO:0000313" key="4">
    <source>
        <dbReference type="Proteomes" id="UP000309747"/>
    </source>
</evidence>
<dbReference type="Gene3D" id="3.40.33.10">
    <property type="entry name" value="CAP"/>
    <property type="match status" value="1"/>
</dbReference>
<comment type="caution">
    <text evidence="3">The sequence shown here is derived from an EMBL/GenBank/DDBJ whole genome shotgun (WGS) entry which is preliminary data.</text>
</comment>
<dbReference type="AlphaFoldDB" id="A0A4U0RGF8"/>
<dbReference type="CDD" id="cd05379">
    <property type="entry name" value="CAP_bacterial"/>
    <property type="match status" value="1"/>
</dbReference>
<organism evidence="3 4">
    <name type="scientific">Paracoccus gahaiensis</name>
    <dbReference type="NCBI Taxonomy" id="1706839"/>
    <lineage>
        <taxon>Bacteria</taxon>
        <taxon>Pseudomonadati</taxon>
        <taxon>Pseudomonadota</taxon>
        <taxon>Alphaproteobacteria</taxon>
        <taxon>Rhodobacterales</taxon>
        <taxon>Paracoccaceae</taxon>
        <taxon>Paracoccus</taxon>
    </lineage>
</organism>
<dbReference type="PROSITE" id="PS51257">
    <property type="entry name" value="PROKAR_LIPOPROTEIN"/>
    <property type="match status" value="1"/>
</dbReference>
<dbReference type="PANTHER" id="PTHR31157:SF1">
    <property type="entry name" value="SCP DOMAIN-CONTAINING PROTEIN"/>
    <property type="match status" value="1"/>
</dbReference>
<name>A0A4U0RGF8_9RHOB</name>
<proteinExistence type="predicted"/>
<feature type="chain" id="PRO_5020384429" evidence="1">
    <location>
        <begin position="26"/>
        <end position="181"/>
    </location>
</feature>
<keyword evidence="1" id="KW-0732">Signal</keyword>
<dbReference type="OrthoDB" id="9811255at2"/>
<evidence type="ECO:0000256" key="1">
    <source>
        <dbReference type="SAM" id="SignalP"/>
    </source>
</evidence>
<feature type="signal peptide" evidence="1">
    <location>
        <begin position="1"/>
        <end position="25"/>
    </location>
</feature>
<dbReference type="InterPro" id="IPR014044">
    <property type="entry name" value="CAP_dom"/>
</dbReference>
<sequence>MLQIRLPGPLAACPLLIALAACAPAAAPTALGAIDIAASPPGLARCRPTTPSEQQSGAQATNAVRAGSGLPSVAPSPILSQAAARHACDMAERGRMTHAGSQSGGPAQRVKALGYRPQVTAENIAAGPFDLDNVLTAWNASPSHTANMLIPQLSEFGIGHAVGSDGRTRYWAAVYAAPTGR</sequence>
<keyword evidence="4" id="KW-1185">Reference proteome</keyword>
<feature type="domain" description="SCP" evidence="2">
    <location>
        <begin position="60"/>
        <end position="175"/>
    </location>
</feature>
<dbReference type="RefSeq" id="WP_136883894.1">
    <property type="nucleotide sequence ID" value="NZ_SUNI01000001.1"/>
</dbReference>
<gene>
    <name evidence="3" type="ORF">FA743_00290</name>
</gene>
<reference evidence="3 4" key="1">
    <citation type="submission" date="2019-04" db="EMBL/GenBank/DDBJ databases">
        <authorList>
            <person name="Li J."/>
        </authorList>
    </citation>
    <scope>NUCLEOTIDE SEQUENCE [LARGE SCALE GENOMIC DNA]</scope>
    <source>
        <strain evidence="3 4">KCTC 42687</strain>
    </source>
</reference>
<dbReference type="PANTHER" id="PTHR31157">
    <property type="entry name" value="SCP DOMAIN-CONTAINING PROTEIN"/>
    <property type="match status" value="1"/>
</dbReference>
<dbReference type="InterPro" id="IPR035940">
    <property type="entry name" value="CAP_sf"/>
</dbReference>
<evidence type="ECO:0000313" key="3">
    <source>
        <dbReference type="EMBL" id="TJZ93750.1"/>
    </source>
</evidence>
<accession>A0A4U0RGF8</accession>
<dbReference type="Proteomes" id="UP000309747">
    <property type="component" value="Unassembled WGS sequence"/>
</dbReference>